<feature type="domain" description="C2H2-type" evidence="6">
    <location>
        <begin position="114"/>
        <end position="141"/>
    </location>
</feature>
<dbReference type="PANTHER" id="PTHR23235:SF176">
    <property type="entry name" value="C2H2-TYPE DOMAIN-CONTAINING PROTEIN"/>
    <property type="match status" value="1"/>
</dbReference>
<evidence type="ECO:0000256" key="2">
    <source>
        <dbReference type="ARBA" id="ARBA00022771"/>
    </source>
</evidence>
<dbReference type="SUPFAM" id="SSF57667">
    <property type="entry name" value="beta-beta-alpha zinc fingers"/>
    <property type="match status" value="3"/>
</dbReference>
<dbReference type="VEuPathDB" id="VectorBase:AEPI003649"/>
<evidence type="ECO:0000313" key="8">
    <source>
        <dbReference type="Proteomes" id="UP000075885"/>
    </source>
</evidence>
<feature type="region of interest" description="Disordered" evidence="5">
    <location>
        <begin position="255"/>
        <end position="280"/>
    </location>
</feature>
<reference evidence="8" key="1">
    <citation type="submission" date="2013-03" db="EMBL/GenBank/DDBJ databases">
        <title>The Genome Sequence of Anopheles epiroticus epiroticus2.</title>
        <authorList>
            <consortium name="The Broad Institute Genomics Platform"/>
            <person name="Neafsey D.E."/>
            <person name="Howell P."/>
            <person name="Walker B."/>
            <person name="Young S.K."/>
            <person name="Zeng Q."/>
            <person name="Gargeya S."/>
            <person name="Fitzgerald M."/>
            <person name="Haas B."/>
            <person name="Abouelleil A."/>
            <person name="Allen A.W."/>
            <person name="Alvarado L."/>
            <person name="Arachchi H.M."/>
            <person name="Berlin A.M."/>
            <person name="Chapman S.B."/>
            <person name="Gainer-Dewar J."/>
            <person name="Goldberg J."/>
            <person name="Griggs A."/>
            <person name="Gujja S."/>
            <person name="Hansen M."/>
            <person name="Howarth C."/>
            <person name="Imamovic A."/>
            <person name="Ireland A."/>
            <person name="Larimer J."/>
            <person name="McCowan C."/>
            <person name="Murphy C."/>
            <person name="Pearson M."/>
            <person name="Poon T.W."/>
            <person name="Priest M."/>
            <person name="Roberts A."/>
            <person name="Saif S."/>
            <person name="Shea T."/>
            <person name="Sisk P."/>
            <person name="Sykes S."/>
            <person name="Wortman J."/>
            <person name="Nusbaum C."/>
            <person name="Birren B."/>
        </authorList>
    </citation>
    <scope>NUCLEOTIDE SEQUENCE [LARGE SCALE GENOMIC DNA]</scope>
    <source>
        <strain evidence="8">Epiroticus2</strain>
    </source>
</reference>
<dbReference type="PROSITE" id="PS00028">
    <property type="entry name" value="ZINC_FINGER_C2H2_1"/>
    <property type="match status" value="4"/>
</dbReference>
<dbReference type="Gene3D" id="3.30.160.60">
    <property type="entry name" value="Classic Zinc Finger"/>
    <property type="match status" value="5"/>
</dbReference>
<evidence type="ECO:0000256" key="1">
    <source>
        <dbReference type="ARBA" id="ARBA00022723"/>
    </source>
</evidence>
<keyword evidence="2 4" id="KW-0863">Zinc-finger</keyword>
<proteinExistence type="predicted"/>
<dbReference type="Pfam" id="PF00096">
    <property type="entry name" value="zf-C2H2"/>
    <property type="match status" value="4"/>
</dbReference>
<dbReference type="EnsemblMetazoa" id="AEPI003649-RA">
    <property type="protein sequence ID" value="AEPI003649-PA"/>
    <property type="gene ID" value="AEPI003649"/>
</dbReference>
<dbReference type="SMART" id="SM00355">
    <property type="entry name" value="ZnF_C2H2"/>
    <property type="match status" value="4"/>
</dbReference>
<dbReference type="FunFam" id="3.30.160.60:FF:002343">
    <property type="entry name" value="Zinc finger protein 33A"/>
    <property type="match status" value="1"/>
</dbReference>
<keyword evidence="3" id="KW-0862">Zinc</keyword>
<dbReference type="GO" id="GO:0008270">
    <property type="term" value="F:zinc ion binding"/>
    <property type="evidence" value="ECO:0007669"/>
    <property type="project" value="UniProtKB-KW"/>
</dbReference>
<evidence type="ECO:0000256" key="3">
    <source>
        <dbReference type="ARBA" id="ARBA00022833"/>
    </source>
</evidence>
<dbReference type="GO" id="GO:0000981">
    <property type="term" value="F:DNA-binding transcription factor activity, RNA polymerase II-specific"/>
    <property type="evidence" value="ECO:0007669"/>
    <property type="project" value="TreeGrafter"/>
</dbReference>
<feature type="compositionally biased region" description="Basic residues" evidence="5">
    <location>
        <begin position="24"/>
        <end position="36"/>
    </location>
</feature>
<feature type="domain" description="C2H2-type" evidence="6">
    <location>
        <begin position="58"/>
        <end position="85"/>
    </location>
</feature>
<keyword evidence="8" id="KW-1185">Reference proteome</keyword>
<evidence type="ECO:0000256" key="5">
    <source>
        <dbReference type="SAM" id="MobiDB-lite"/>
    </source>
</evidence>
<dbReference type="STRING" id="199890.A0A182P9P4"/>
<dbReference type="FunFam" id="3.30.160.60:FF:001818">
    <property type="entry name" value="GDNF-inducible zinc finger protein 1 isoform X1"/>
    <property type="match status" value="1"/>
</dbReference>
<feature type="domain" description="C2H2-type" evidence="6">
    <location>
        <begin position="11"/>
        <end position="38"/>
    </location>
</feature>
<evidence type="ECO:0000256" key="4">
    <source>
        <dbReference type="PROSITE-ProRule" id="PRU00042"/>
    </source>
</evidence>
<evidence type="ECO:0000259" key="6">
    <source>
        <dbReference type="PROSITE" id="PS50157"/>
    </source>
</evidence>
<sequence length="280" mass="30405">MPGHDGNTKVFECEVCGKKLKSKSNYTNHRKMHSRKEHNAPPKAVSENRSISEQKRVYLCNICGHNCGSSSNLGVHLRRHNGQSVCECTVCGKGFPRRSDMVMHMRKHTGEKPFTCPTCTRGFSRLDKLRIHIRTHTGEKPYKCPCGRAYAQSGGLQRGLNIIPESYGTVEGVPSAGLHLNADSLVDIMFPGSWNSCMSTPHFQHHERSADGGYEGSSSYGVWDASGRTAVIAMSPSDDSFLTCGLRLPLALVRPSASSGSTTSPGEPEDGGSLLTEPAV</sequence>
<name>A0A182P9P4_9DIPT</name>
<reference evidence="7" key="2">
    <citation type="submission" date="2020-05" db="UniProtKB">
        <authorList>
            <consortium name="EnsemblMetazoa"/>
        </authorList>
    </citation>
    <scope>IDENTIFICATION</scope>
    <source>
        <strain evidence="7">Epiroticus2</strain>
    </source>
</reference>
<feature type="domain" description="C2H2-type" evidence="6">
    <location>
        <begin position="86"/>
        <end position="113"/>
    </location>
</feature>
<dbReference type="AlphaFoldDB" id="A0A182P9P4"/>
<protein>
    <recommendedName>
        <fullName evidence="6">C2H2-type domain-containing protein</fullName>
    </recommendedName>
</protein>
<dbReference type="PROSITE" id="PS50157">
    <property type="entry name" value="ZINC_FINGER_C2H2_2"/>
    <property type="match status" value="4"/>
</dbReference>
<feature type="region of interest" description="Disordered" evidence="5">
    <location>
        <begin position="24"/>
        <end position="49"/>
    </location>
</feature>
<accession>A0A182P9P4</accession>
<dbReference type="InterPro" id="IPR013087">
    <property type="entry name" value="Znf_C2H2_type"/>
</dbReference>
<evidence type="ECO:0000313" key="7">
    <source>
        <dbReference type="EnsemblMetazoa" id="AEPI003649-PA"/>
    </source>
</evidence>
<dbReference type="Proteomes" id="UP000075885">
    <property type="component" value="Unassembled WGS sequence"/>
</dbReference>
<dbReference type="InterPro" id="IPR036236">
    <property type="entry name" value="Znf_C2H2_sf"/>
</dbReference>
<dbReference type="PANTHER" id="PTHR23235">
    <property type="entry name" value="KRUEPPEL-LIKE TRANSCRIPTION FACTOR"/>
    <property type="match status" value="1"/>
</dbReference>
<organism evidence="7 8">
    <name type="scientific">Anopheles epiroticus</name>
    <dbReference type="NCBI Taxonomy" id="199890"/>
    <lineage>
        <taxon>Eukaryota</taxon>
        <taxon>Metazoa</taxon>
        <taxon>Ecdysozoa</taxon>
        <taxon>Arthropoda</taxon>
        <taxon>Hexapoda</taxon>
        <taxon>Insecta</taxon>
        <taxon>Pterygota</taxon>
        <taxon>Neoptera</taxon>
        <taxon>Endopterygota</taxon>
        <taxon>Diptera</taxon>
        <taxon>Nematocera</taxon>
        <taxon>Culicoidea</taxon>
        <taxon>Culicidae</taxon>
        <taxon>Anophelinae</taxon>
        <taxon>Anopheles</taxon>
    </lineage>
</organism>
<dbReference type="GO" id="GO:0000978">
    <property type="term" value="F:RNA polymerase II cis-regulatory region sequence-specific DNA binding"/>
    <property type="evidence" value="ECO:0007669"/>
    <property type="project" value="TreeGrafter"/>
</dbReference>
<keyword evidence="1" id="KW-0479">Metal-binding</keyword>